<dbReference type="GO" id="GO:0016740">
    <property type="term" value="F:transferase activity"/>
    <property type="evidence" value="ECO:0007669"/>
    <property type="project" value="UniProtKB-KW"/>
</dbReference>
<gene>
    <name evidence="1" type="ORF">bsdtb5_35530</name>
</gene>
<dbReference type="SUPFAM" id="SSF53448">
    <property type="entry name" value="Nucleotide-diphospho-sugar transferases"/>
    <property type="match status" value="1"/>
</dbReference>
<dbReference type="RefSeq" id="WP_271713314.1">
    <property type="nucleotide sequence ID" value="NZ_AP024169.1"/>
</dbReference>
<accession>A0A7R7IFL3</accession>
<protein>
    <submittedName>
        <fullName evidence="1">Nucleotidyltransferase</fullName>
    </submittedName>
</protein>
<organism evidence="1 2">
    <name type="scientific">Anaeromicropila herbilytica</name>
    <dbReference type="NCBI Taxonomy" id="2785025"/>
    <lineage>
        <taxon>Bacteria</taxon>
        <taxon>Bacillati</taxon>
        <taxon>Bacillota</taxon>
        <taxon>Clostridia</taxon>
        <taxon>Lachnospirales</taxon>
        <taxon>Lachnospiraceae</taxon>
        <taxon>Anaeromicropila</taxon>
    </lineage>
</organism>
<dbReference type="KEGG" id="ahb:bsdtb5_35530"/>
<evidence type="ECO:0000313" key="1">
    <source>
        <dbReference type="EMBL" id="BCN32258.1"/>
    </source>
</evidence>
<reference evidence="1 2" key="1">
    <citation type="submission" date="2020-11" db="EMBL/GenBank/DDBJ databases">
        <title>Draft genome sequencing of a Lachnospiraceae strain isolated from anoxic soil subjected to BSD treatment.</title>
        <authorList>
            <person name="Uek A."/>
            <person name="Tonouchi A."/>
        </authorList>
    </citation>
    <scope>NUCLEOTIDE SEQUENCE [LARGE SCALE GENOMIC DNA]</scope>
    <source>
        <strain evidence="1 2">TB5</strain>
    </source>
</reference>
<evidence type="ECO:0000313" key="2">
    <source>
        <dbReference type="Proteomes" id="UP000595897"/>
    </source>
</evidence>
<sequence length="305" mass="33960">MKATLVIMAAGLGSRYGGIKQLEKIGPNGEILIDYSIYDAIKAGFKKIVFIIRKDIEEEFKEVVGNRISKIIETEYVIQDINELPDGYEKPSDRTKPWGTGHAILSCYGKITDPFVVINADDYYGSDAFTLVYNYLCNPKSSMAPYEFCMAGFILGNTLSPNGGVTRGICQVGQDDILVDVNETSGIKSSDDGAVALDSSGQIIPVDINSIVSMNMWGFTPDIFKELKIGFPEFLSHMKDNLQKAEYLLPNIVSQLVQNHKARVKVLKTMDKWVGVTYKEDKGYVVETIQELIKDGVYPESLYMK</sequence>
<dbReference type="Proteomes" id="UP000595897">
    <property type="component" value="Chromosome"/>
</dbReference>
<keyword evidence="1" id="KW-0808">Transferase</keyword>
<name>A0A7R7IFL3_9FIRM</name>
<dbReference type="EMBL" id="AP024169">
    <property type="protein sequence ID" value="BCN32258.1"/>
    <property type="molecule type" value="Genomic_DNA"/>
</dbReference>
<keyword evidence="2" id="KW-1185">Reference proteome</keyword>
<proteinExistence type="predicted"/>
<dbReference type="InterPro" id="IPR029044">
    <property type="entry name" value="Nucleotide-diphossugar_trans"/>
</dbReference>
<dbReference type="AlphaFoldDB" id="A0A7R7IFL3"/>
<dbReference type="Gene3D" id="3.90.550.10">
    <property type="entry name" value="Spore Coat Polysaccharide Biosynthesis Protein SpsA, Chain A"/>
    <property type="match status" value="1"/>
</dbReference>